<dbReference type="Pfam" id="PF10609">
    <property type="entry name" value="ParA"/>
    <property type="match status" value="1"/>
</dbReference>
<dbReference type="InterPro" id="IPR005702">
    <property type="entry name" value="Wzc-like_C"/>
</dbReference>
<dbReference type="GO" id="GO:0004715">
    <property type="term" value="F:non-membrane spanning protein tyrosine kinase activity"/>
    <property type="evidence" value="ECO:0007669"/>
    <property type="project" value="UniProtKB-EC"/>
</dbReference>
<keyword evidence="7 15" id="KW-0812">Transmembrane</keyword>
<gene>
    <name evidence="17" type="ORF">ABS642_08730</name>
</gene>
<dbReference type="AlphaFoldDB" id="A0AAU7W2K3"/>
<protein>
    <recommendedName>
        <fullName evidence="4">non-specific protein-tyrosine kinase</fullName>
        <ecNumber evidence="4">2.7.10.2</ecNumber>
    </recommendedName>
</protein>
<evidence type="ECO:0000256" key="10">
    <source>
        <dbReference type="ARBA" id="ARBA00022840"/>
    </source>
</evidence>
<dbReference type="Pfam" id="PF02706">
    <property type="entry name" value="Wzz"/>
    <property type="match status" value="1"/>
</dbReference>
<dbReference type="GO" id="GO:0005524">
    <property type="term" value="F:ATP binding"/>
    <property type="evidence" value="ECO:0007669"/>
    <property type="project" value="UniProtKB-KW"/>
</dbReference>
<evidence type="ECO:0000256" key="1">
    <source>
        <dbReference type="ARBA" id="ARBA00004651"/>
    </source>
</evidence>
<comment type="subcellular location">
    <subcellularLocation>
        <location evidence="1">Cell membrane</location>
        <topology evidence="1">Multi-pass membrane protein</topology>
    </subcellularLocation>
</comment>
<dbReference type="Gene3D" id="3.40.50.300">
    <property type="entry name" value="P-loop containing nucleotide triphosphate hydrolases"/>
    <property type="match status" value="1"/>
</dbReference>
<dbReference type="RefSeq" id="WP_350353014.1">
    <property type="nucleotide sequence ID" value="NZ_CP158357.1"/>
</dbReference>
<reference evidence="17" key="1">
    <citation type="submission" date="2024-06" db="EMBL/GenBank/DDBJ databases">
        <title>Draft genome sequence of Microbacterium sp. strain A8/3-1, isolated from Oxytropis tragacanthoides Fisch. ex DC. Root nodules in the Altai region of Russia.</title>
        <authorList>
            <person name="Sazanova A."/>
            <person name="Guro P."/>
            <person name="Kuznetsova I."/>
            <person name="Belimov A."/>
            <person name="Safronova V."/>
        </authorList>
    </citation>
    <scope>NUCLEOTIDE SEQUENCE</scope>
    <source>
        <strain evidence="17">A8/3-1</strain>
    </source>
</reference>
<dbReference type="EMBL" id="CP158357">
    <property type="protein sequence ID" value="XBX80158.1"/>
    <property type="molecule type" value="Genomic_DNA"/>
</dbReference>
<comment type="catalytic activity">
    <reaction evidence="14">
        <text>L-tyrosyl-[protein] + ATP = O-phospho-L-tyrosyl-[protein] + ADP + H(+)</text>
        <dbReference type="Rhea" id="RHEA:10596"/>
        <dbReference type="Rhea" id="RHEA-COMP:10136"/>
        <dbReference type="Rhea" id="RHEA-COMP:20101"/>
        <dbReference type="ChEBI" id="CHEBI:15378"/>
        <dbReference type="ChEBI" id="CHEBI:30616"/>
        <dbReference type="ChEBI" id="CHEBI:46858"/>
        <dbReference type="ChEBI" id="CHEBI:61978"/>
        <dbReference type="ChEBI" id="CHEBI:456216"/>
        <dbReference type="EC" id="2.7.10.2"/>
    </reaction>
</comment>
<name>A0AAU7W2K3_9MICO</name>
<evidence type="ECO:0000256" key="14">
    <source>
        <dbReference type="ARBA" id="ARBA00051245"/>
    </source>
</evidence>
<dbReference type="PANTHER" id="PTHR32309">
    <property type="entry name" value="TYROSINE-PROTEIN KINASE"/>
    <property type="match status" value="1"/>
</dbReference>
<keyword evidence="5" id="KW-1003">Cell membrane</keyword>
<proteinExistence type="inferred from homology"/>
<evidence type="ECO:0000256" key="3">
    <source>
        <dbReference type="ARBA" id="ARBA00007316"/>
    </source>
</evidence>
<evidence type="ECO:0000256" key="8">
    <source>
        <dbReference type="ARBA" id="ARBA00022741"/>
    </source>
</evidence>
<comment type="similarity">
    <text evidence="2">Belongs to the CpsC/CapA family.</text>
</comment>
<evidence type="ECO:0000256" key="11">
    <source>
        <dbReference type="ARBA" id="ARBA00022989"/>
    </source>
</evidence>
<evidence type="ECO:0000256" key="5">
    <source>
        <dbReference type="ARBA" id="ARBA00022475"/>
    </source>
</evidence>
<dbReference type="InterPro" id="IPR003856">
    <property type="entry name" value="LPS_length_determ_N"/>
</dbReference>
<keyword evidence="12 15" id="KW-0472">Membrane</keyword>
<dbReference type="CDD" id="cd05387">
    <property type="entry name" value="BY-kinase"/>
    <property type="match status" value="1"/>
</dbReference>
<accession>A0AAU7W2K3</accession>
<evidence type="ECO:0000259" key="16">
    <source>
        <dbReference type="Pfam" id="PF02706"/>
    </source>
</evidence>
<sequence>MEFRDYVRVLRRQIVLIVAGAVIGLSTGALVAMLTPQRFEASAEVMITVQVGDTATPAERALATSYAMQTVGTYRAILTSTLVLAPVIEDLDLPTTPAGLAGRIQTSAALNSAIITISVEHGNPGQAARIANAVTESFTNVVTETLEKREQQTAYSVRLVTLQAAQVPTTAVAPNMQLSLTLGGIIGLAAGIGIALLRATLDQRVRTASDVEAAVAAPVLGQIPLDPDTSEHPLAVSAAPHGARAEAFRALRTNVRFLFTEGQGVFVITSSGPGEGKSTTAGNLALAFADAGHRVALIDGDLRLPRVAEYFGIEGGIGLSDVLAGRVDLNDVIQPWGRSALFLLPSGTVPPNPAELLGSRAMAQLVEALRDAFDVVIIDAPPLLLVTDAAVIARVATGAILVAASGATHATRLADAAKSIEAVDARVLGTVVTKVPVRGGDKNPYGMEVERVSR</sequence>
<feature type="transmembrane region" description="Helical" evidence="15">
    <location>
        <begin position="14"/>
        <end position="34"/>
    </location>
</feature>
<organism evidence="17">
    <name type="scientific">Microbacterium sp. A8/3-1</name>
    <dbReference type="NCBI Taxonomy" id="3160749"/>
    <lineage>
        <taxon>Bacteria</taxon>
        <taxon>Bacillati</taxon>
        <taxon>Actinomycetota</taxon>
        <taxon>Actinomycetes</taxon>
        <taxon>Micrococcales</taxon>
        <taxon>Microbacteriaceae</taxon>
        <taxon>Microbacterium</taxon>
    </lineage>
</organism>
<dbReference type="PANTHER" id="PTHR32309:SF13">
    <property type="entry name" value="FERRIC ENTEROBACTIN TRANSPORT PROTEIN FEPE"/>
    <property type="match status" value="1"/>
</dbReference>
<evidence type="ECO:0000256" key="4">
    <source>
        <dbReference type="ARBA" id="ARBA00011903"/>
    </source>
</evidence>
<dbReference type="InterPro" id="IPR050445">
    <property type="entry name" value="Bact_polysacc_biosynth/exp"/>
</dbReference>
<keyword evidence="10" id="KW-0067">ATP-binding</keyword>
<evidence type="ECO:0000313" key="17">
    <source>
        <dbReference type="EMBL" id="XBX80158.1"/>
    </source>
</evidence>
<keyword evidence="8" id="KW-0547">Nucleotide-binding</keyword>
<dbReference type="FunFam" id="3.40.50.300:FF:000527">
    <property type="entry name" value="Tyrosine-protein kinase etk"/>
    <property type="match status" value="1"/>
</dbReference>
<keyword evidence="6 17" id="KW-0808">Transferase</keyword>
<dbReference type="GO" id="GO:0005886">
    <property type="term" value="C:plasma membrane"/>
    <property type="evidence" value="ECO:0007669"/>
    <property type="project" value="UniProtKB-SubCell"/>
</dbReference>
<dbReference type="EC" id="2.7.10.2" evidence="4"/>
<evidence type="ECO:0000256" key="6">
    <source>
        <dbReference type="ARBA" id="ARBA00022679"/>
    </source>
</evidence>
<evidence type="ECO:0000256" key="7">
    <source>
        <dbReference type="ARBA" id="ARBA00022692"/>
    </source>
</evidence>
<evidence type="ECO:0000256" key="9">
    <source>
        <dbReference type="ARBA" id="ARBA00022777"/>
    </source>
</evidence>
<dbReference type="InterPro" id="IPR033756">
    <property type="entry name" value="YlxH/NBP35"/>
</dbReference>
<evidence type="ECO:0000256" key="15">
    <source>
        <dbReference type="SAM" id="Phobius"/>
    </source>
</evidence>
<evidence type="ECO:0000256" key="12">
    <source>
        <dbReference type="ARBA" id="ARBA00023136"/>
    </source>
</evidence>
<keyword evidence="11 15" id="KW-1133">Transmembrane helix</keyword>
<dbReference type="NCBIfam" id="TIGR01007">
    <property type="entry name" value="eps_fam"/>
    <property type="match status" value="1"/>
</dbReference>
<dbReference type="InterPro" id="IPR027417">
    <property type="entry name" value="P-loop_NTPase"/>
</dbReference>
<keyword evidence="9" id="KW-0418">Kinase</keyword>
<evidence type="ECO:0000256" key="2">
    <source>
        <dbReference type="ARBA" id="ARBA00006683"/>
    </source>
</evidence>
<keyword evidence="13" id="KW-0829">Tyrosine-protein kinase</keyword>
<dbReference type="SUPFAM" id="SSF52540">
    <property type="entry name" value="P-loop containing nucleoside triphosphate hydrolases"/>
    <property type="match status" value="1"/>
</dbReference>
<comment type="similarity">
    <text evidence="3">Belongs to the CpsD/CapB family.</text>
</comment>
<dbReference type="GO" id="GO:0042802">
    <property type="term" value="F:identical protein binding"/>
    <property type="evidence" value="ECO:0007669"/>
    <property type="project" value="UniProtKB-ARBA"/>
</dbReference>
<evidence type="ECO:0000256" key="13">
    <source>
        <dbReference type="ARBA" id="ARBA00023137"/>
    </source>
</evidence>
<feature type="domain" description="Polysaccharide chain length determinant N-terminal" evidence="16">
    <location>
        <begin position="2"/>
        <end position="91"/>
    </location>
</feature>